<evidence type="ECO:0000259" key="11">
    <source>
        <dbReference type="Pfam" id="PF09811"/>
    </source>
</evidence>
<dbReference type="InterPro" id="IPR019191">
    <property type="entry name" value="Essential_protein_Yae1_N"/>
</dbReference>
<evidence type="ECO:0000256" key="10">
    <source>
        <dbReference type="SAM" id="MobiDB-lite"/>
    </source>
</evidence>
<evidence type="ECO:0000256" key="6">
    <source>
        <dbReference type="ARBA" id="ARBA00017286"/>
    </source>
</evidence>
<keyword evidence="8" id="KW-0963">Cytoplasm</keyword>
<dbReference type="EMBL" id="JBBPDW010000006">
    <property type="protein sequence ID" value="KAK7551639.1"/>
    <property type="molecule type" value="Genomic_DNA"/>
</dbReference>
<gene>
    <name evidence="12" type="ORF">IWX46DRAFT_593009</name>
</gene>
<dbReference type="Pfam" id="PF09811">
    <property type="entry name" value="Yae1_N"/>
    <property type="match status" value="1"/>
</dbReference>
<evidence type="ECO:0000256" key="5">
    <source>
        <dbReference type="ARBA" id="ARBA00011427"/>
    </source>
</evidence>
<evidence type="ECO:0000256" key="3">
    <source>
        <dbReference type="ARBA" id="ARBA00004496"/>
    </source>
</evidence>
<comment type="subunit">
    <text evidence="5">May form a complex with LTO1.</text>
</comment>
<dbReference type="PANTHER" id="PTHR18829">
    <property type="entry name" value="PROTEIN YAE1 HOMOLOG"/>
    <property type="match status" value="1"/>
</dbReference>
<reference evidence="12 13" key="1">
    <citation type="submission" date="2024-04" db="EMBL/GenBank/DDBJ databases">
        <title>Phyllosticta paracitricarpa is synonymous to the EU quarantine fungus P. citricarpa based on phylogenomic analyses.</title>
        <authorList>
            <consortium name="Lawrence Berkeley National Laboratory"/>
            <person name="Van Ingen-Buijs V.A."/>
            <person name="Van Westerhoven A.C."/>
            <person name="Haridas S."/>
            <person name="Skiadas P."/>
            <person name="Martin F."/>
            <person name="Groenewald J.Z."/>
            <person name="Crous P.W."/>
            <person name="Seidl M.F."/>
        </authorList>
    </citation>
    <scope>NUCLEOTIDE SEQUENCE [LARGE SCALE GENOMIC DNA]</scope>
    <source>
        <strain evidence="12 13">CBS 122670</strain>
    </source>
</reference>
<evidence type="ECO:0000313" key="12">
    <source>
        <dbReference type="EMBL" id="KAK7551639.1"/>
    </source>
</evidence>
<evidence type="ECO:0000256" key="2">
    <source>
        <dbReference type="ARBA" id="ARBA00004123"/>
    </source>
</evidence>
<sequence>MLRETNPDMSPTTAFRSLSIAPPSRPIHHYNSNYNGNSVPDDDDDIFGEPAPRQPPTTASHLDDVFGRSPPSAAALSASSSPNSTINHHHRLGDEVSDIPRLRGVHVTAGYRDGIAVSKAAHVQEGFDEGFPLGAVMGLRAGRVVGVLEGVVGALRWAVDLDLDREKEKNKENVFAATKHLLQLAREELDVGSLFGPQYFDEEGIWRFDVDGNEDDITFEVVAARHPVVAKWEKTVEQLARDLDLDLWRLDRRAREDQRGDAEQHGAPLLR</sequence>
<evidence type="ECO:0000256" key="9">
    <source>
        <dbReference type="ARBA" id="ARBA00023242"/>
    </source>
</evidence>
<dbReference type="Proteomes" id="UP001365128">
    <property type="component" value="Unassembled WGS sequence"/>
</dbReference>
<comment type="subcellular location">
    <subcellularLocation>
        <location evidence="3">Cytoplasm</location>
    </subcellularLocation>
    <subcellularLocation>
        <location evidence="2">Nucleus</location>
    </subcellularLocation>
</comment>
<evidence type="ECO:0000256" key="1">
    <source>
        <dbReference type="ARBA" id="ARBA00003836"/>
    </source>
</evidence>
<organism evidence="12 13">
    <name type="scientific">Phyllosticta citricarpa</name>
    <dbReference type="NCBI Taxonomy" id="55181"/>
    <lineage>
        <taxon>Eukaryota</taxon>
        <taxon>Fungi</taxon>
        <taxon>Dikarya</taxon>
        <taxon>Ascomycota</taxon>
        <taxon>Pezizomycotina</taxon>
        <taxon>Dothideomycetes</taxon>
        <taxon>Dothideomycetes incertae sedis</taxon>
        <taxon>Botryosphaeriales</taxon>
        <taxon>Phyllostictaceae</taxon>
        <taxon>Phyllosticta</taxon>
    </lineage>
</organism>
<feature type="region of interest" description="Disordered" evidence="10">
    <location>
        <begin position="1"/>
        <end position="92"/>
    </location>
</feature>
<evidence type="ECO:0000256" key="7">
    <source>
        <dbReference type="ARBA" id="ARBA00018400"/>
    </source>
</evidence>
<keyword evidence="13" id="KW-1185">Reference proteome</keyword>
<evidence type="ECO:0000256" key="8">
    <source>
        <dbReference type="ARBA" id="ARBA00022490"/>
    </source>
</evidence>
<feature type="compositionally biased region" description="Low complexity" evidence="10">
    <location>
        <begin position="69"/>
        <end position="84"/>
    </location>
</feature>
<protein>
    <recommendedName>
        <fullName evidence="7">Protein YAE1</fullName>
    </recommendedName>
    <alternativeName>
        <fullName evidence="6">Protein yae1</fullName>
    </alternativeName>
</protein>
<dbReference type="InterPro" id="IPR038881">
    <property type="entry name" value="Yae1-like"/>
</dbReference>
<comment type="function">
    <text evidence="1">The complex LTO1:YAE1 may function as a target specific adapter that probably recruits apo-RPLI1 to the cytosolic iron-sulfur protein assembly (CIA) complex machinery. May be required for biogenesis of the large ribosomal subunit and initiation of translation.</text>
</comment>
<feature type="compositionally biased region" description="Polar residues" evidence="10">
    <location>
        <begin position="7"/>
        <end position="16"/>
    </location>
</feature>
<feature type="domain" description="Essential protein Yae1 N-terminal" evidence="11">
    <location>
        <begin position="110"/>
        <end position="148"/>
    </location>
</feature>
<keyword evidence="9" id="KW-0539">Nucleus</keyword>
<name>A0ABR1MNZ6_9PEZI</name>
<comment type="similarity">
    <text evidence="4">Belongs to the YAE1 family.</text>
</comment>
<accession>A0ABR1MNZ6</accession>
<comment type="caution">
    <text evidence="12">The sequence shown here is derived from an EMBL/GenBank/DDBJ whole genome shotgun (WGS) entry which is preliminary data.</text>
</comment>
<dbReference type="PANTHER" id="PTHR18829:SF0">
    <property type="entry name" value="PROTEIN YAE1 HOMOLOG"/>
    <property type="match status" value="1"/>
</dbReference>
<evidence type="ECO:0000313" key="13">
    <source>
        <dbReference type="Proteomes" id="UP001365128"/>
    </source>
</evidence>
<proteinExistence type="inferred from homology"/>
<evidence type="ECO:0000256" key="4">
    <source>
        <dbReference type="ARBA" id="ARBA00007096"/>
    </source>
</evidence>